<accession>A0AAV7MKV3</accession>
<dbReference type="EMBL" id="JANPWB010000013">
    <property type="protein sequence ID" value="KAJ1104406.1"/>
    <property type="molecule type" value="Genomic_DNA"/>
</dbReference>
<keyword evidence="3" id="KW-1185">Reference proteome</keyword>
<gene>
    <name evidence="2" type="ORF">NDU88_001818</name>
</gene>
<dbReference type="Proteomes" id="UP001066276">
    <property type="component" value="Chromosome 9"/>
</dbReference>
<name>A0AAV7MKV3_PLEWA</name>
<proteinExistence type="predicted"/>
<reference evidence="2" key="1">
    <citation type="journal article" date="2022" name="bioRxiv">
        <title>Sequencing and chromosome-scale assembly of the giantPleurodeles waltlgenome.</title>
        <authorList>
            <person name="Brown T."/>
            <person name="Elewa A."/>
            <person name="Iarovenko S."/>
            <person name="Subramanian E."/>
            <person name="Araus A.J."/>
            <person name="Petzold A."/>
            <person name="Susuki M."/>
            <person name="Suzuki K.-i.T."/>
            <person name="Hayashi T."/>
            <person name="Toyoda A."/>
            <person name="Oliveira C."/>
            <person name="Osipova E."/>
            <person name="Leigh N.D."/>
            <person name="Simon A."/>
            <person name="Yun M.H."/>
        </authorList>
    </citation>
    <scope>NUCLEOTIDE SEQUENCE</scope>
    <source>
        <strain evidence="2">20211129_DDA</strain>
        <tissue evidence="2">Liver</tissue>
    </source>
</reference>
<feature type="region of interest" description="Disordered" evidence="1">
    <location>
        <begin position="1"/>
        <end position="111"/>
    </location>
</feature>
<evidence type="ECO:0000313" key="3">
    <source>
        <dbReference type="Proteomes" id="UP001066276"/>
    </source>
</evidence>
<feature type="compositionally biased region" description="Low complexity" evidence="1">
    <location>
        <begin position="77"/>
        <end position="86"/>
    </location>
</feature>
<feature type="compositionally biased region" description="Basic residues" evidence="1">
    <location>
        <begin position="1"/>
        <end position="10"/>
    </location>
</feature>
<protein>
    <submittedName>
        <fullName evidence="2">Uncharacterized protein</fullName>
    </submittedName>
</protein>
<dbReference type="AlphaFoldDB" id="A0AAV7MKV3"/>
<sequence length="111" mass="11621">MVTRSCRRLRRLPEEDVEGQSRPVLAENTTRCSASDKAPVCAESATEELGPPAVSLRARHPQRGSNAGEQGTRHGAQPQGTCRGCPGPRGGPAAAILGPTFAGHRNIKAQG</sequence>
<evidence type="ECO:0000256" key="1">
    <source>
        <dbReference type="SAM" id="MobiDB-lite"/>
    </source>
</evidence>
<comment type="caution">
    <text evidence="2">The sequence shown here is derived from an EMBL/GenBank/DDBJ whole genome shotgun (WGS) entry which is preliminary data.</text>
</comment>
<organism evidence="2 3">
    <name type="scientific">Pleurodeles waltl</name>
    <name type="common">Iberian ribbed newt</name>
    <dbReference type="NCBI Taxonomy" id="8319"/>
    <lineage>
        <taxon>Eukaryota</taxon>
        <taxon>Metazoa</taxon>
        <taxon>Chordata</taxon>
        <taxon>Craniata</taxon>
        <taxon>Vertebrata</taxon>
        <taxon>Euteleostomi</taxon>
        <taxon>Amphibia</taxon>
        <taxon>Batrachia</taxon>
        <taxon>Caudata</taxon>
        <taxon>Salamandroidea</taxon>
        <taxon>Salamandridae</taxon>
        <taxon>Pleurodelinae</taxon>
        <taxon>Pleurodeles</taxon>
    </lineage>
</organism>
<evidence type="ECO:0000313" key="2">
    <source>
        <dbReference type="EMBL" id="KAJ1104406.1"/>
    </source>
</evidence>